<organism evidence="1 2">
    <name type="scientific">Chryseobacterium takakiae</name>
    <dbReference type="NCBI Taxonomy" id="1302685"/>
    <lineage>
        <taxon>Bacteria</taxon>
        <taxon>Pseudomonadati</taxon>
        <taxon>Bacteroidota</taxon>
        <taxon>Flavobacteriia</taxon>
        <taxon>Flavobacteriales</taxon>
        <taxon>Weeksellaceae</taxon>
        <taxon>Chryseobacterium group</taxon>
        <taxon>Chryseobacterium</taxon>
    </lineage>
</organism>
<proteinExistence type="predicted"/>
<keyword evidence="2" id="KW-1185">Reference proteome</keyword>
<accession>A0A1M5AXB8</accession>
<dbReference type="OrthoDB" id="1256093at2"/>
<dbReference type="EMBL" id="FQVO01000015">
    <property type="protein sequence ID" value="SHF34865.1"/>
    <property type="molecule type" value="Genomic_DNA"/>
</dbReference>
<protein>
    <submittedName>
        <fullName evidence="1">Uncharacterized protein</fullName>
    </submittedName>
</protein>
<evidence type="ECO:0000313" key="2">
    <source>
        <dbReference type="Proteomes" id="UP000184236"/>
    </source>
</evidence>
<gene>
    <name evidence="1" type="ORF">SAMN05444408_11579</name>
</gene>
<evidence type="ECO:0000313" key="1">
    <source>
        <dbReference type="EMBL" id="SHF34865.1"/>
    </source>
</evidence>
<sequence length="112" mass="13250">MGNTLLKILKRQDIFIKMLLICDEFEQFYNINHSDNQWEAKVILDTIRKEIAKLSFINIETEPKNCKVCNSELFIYRSEIKEFGTFYYCNKCPKLIVEKLNELESLTGAIFI</sequence>
<dbReference type="RefSeq" id="WP_143149934.1">
    <property type="nucleotide sequence ID" value="NZ_FQVO01000015.1"/>
</dbReference>
<dbReference type="AlphaFoldDB" id="A0A1M5AXB8"/>
<name>A0A1M5AXB8_9FLAO</name>
<dbReference type="Proteomes" id="UP000184236">
    <property type="component" value="Unassembled WGS sequence"/>
</dbReference>
<reference evidence="2" key="1">
    <citation type="submission" date="2016-11" db="EMBL/GenBank/DDBJ databases">
        <authorList>
            <person name="Varghese N."/>
            <person name="Submissions S."/>
        </authorList>
    </citation>
    <scope>NUCLEOTIDE SEQUENCE [LARGE SCALE GENOMIC DNA]</scope>
    <source>
        <strain evidence="2">DSM 26898</strain>
    </source>
</reference>